<dbReference type="InterPro" id="IPR013382">
    <property type="entry name" value="CRISPR-assoc_prot_Cse2"/>
</dbReference>
<name>A0A1F6GKZ2_9PROT</name>
<gene>
    <name evidence="1" type="ORF">A2557_13390</name>
</gene>
<accession>A0A1F6GKZ2</accession>
<dbReference type="EMBL" id="MFNF01000068">
    <property type="protein sequence ID" value="OGG98791.1"/>
    <property type="molecule type" value="Genomic_DNA"/>
</dbReference>
<dbReference type="NCBIfam" id="TIGR02548">
    <property type="entry name" value="casB_cse2"/>
    <property type="match status" value="1"/>
</dbReference>
<protein>
    <submittedName>
        <fullName evidence="1">Type I-E CRISPR-associated protein Cse2/CasB</fullName>
    </submittedName>
</protein>
<comment type="caution">
    <text evidence="1">The sequence shown here is derived from an EMBL/GenBank/DDBJ whole genome shotgun (WGS) entry which is preliminary data.</text>
</comment>
<dbReference type="InterPro" id="IPR038287">
    <property type="entry name" value="Cse2_sf"/>
</dbReference>
<proteinExistence type="predicted"/>
<sequence length="160" mass="18397">MNDNFKEIQSAYRAWWEELQEDKGAKARLRRCASLTDVALEPAYYRLQRSFFSLKQGGREETVMALAALGAHVKTAVSGLTMAKLMAQPKGGVPGEDNQIVKEGRFQRLLKVEERGELMLDLIRVIRLLDDKANLEDLAQGLWFWGDKVKRQWAKDYFTF</sequence>
<dbReference type="Pfam" id="PF09485">
    <property type="entry name" value="CRISPR_Cse2"/>
    <property type="match status" value="1"/>
</dbReference>
<evidence type="ECO:0000313" key="2">
    <source>
        <dbReference type="Proteomes" id="UP000177583"/>
    </source>
</evidence>
<dbReference type="AlphaFoldDB" id="A0A1F6GKZ2"/>
<dbReference type="Gene3D" id="1.10.520.40">
    <property type="entry name" value="CRISPR-associated protein Cse2"/>
    <property type="match status" value="1"/>
</dbReference>
<organism evidence="1 2">
    <name type="scientific">Candidatus Lambdaproteobacteria bacterium RIFOXYD2_FULL_56_26</name>
    <dbReference type="NCBI Taxonomy" id="1817773"/>
    <lineage>
        <taxon>Bacteria</taxon>
        <taxon>Pseudomonadati</taxon>
        <taxon>Pseudomonadota</taxon>
        <taxon>Candidatus Lambdaproteobacteria</taxon>
    </lineage>
</organism>
<dbReference type="CDD" id="cd09731">
    <property type="entry name" value="Cse2_I-E"/>
    <property type="match status" value="1"/>
</dbReference>
<reference evidence="1 2" key="1">
    <citation type="journal article" date="2016" name="Nat. Commun.">
        <title>Thousands of microbial genomes shed light on interconnected biogeochemical processes in an aquifer system.</title>
        <authorList>
            <person name="Anantharaman K."/>
            <person name="Brown C.T."/>
            <person name="Hug L.A."/>
            <person name="Sharon I."/>
            <person name="Castelle C.J."/>
            <person name="Probst A.J."/>
            <person name="Thomas B.C."/>
            <person name="Singh A."/>
            <person name="Wilkins M.J."/>
            <person name="Karaoz U."/>
            <person name="Brodie E.L."/>
            <person name="Williams K.H."/>
            <person name="Hubbard S.S."/>
            <person name="Banfield J.F."/>
        </authorList>
    </citation>
    <scope>NUCLEOTIDE SEQUENCE [LARGE SCALE GENOMIC DNA]</scope>
</reference>
<evidence type="ECO:0000313" key="1">
    <source>
        <dbReference type="EMBL" id="OGG98791.1"/>
    </source>
</evidence>
<dbReference type="Proteomes" id="UP000177583">
    <property type="component" value="Unassembled WGS sequence"/>
</dbReference>